<keyword evidence="7" id="KW-0614">Plasmid</keyword>
<dbReference type="PROSITE" id="PS00444">
    <property type="entry name" value="POLYPRENYL_SYNTHASE_2"/>
    <property type="match status" value="1"/>
</dbReference>
<reference evidence="7 8" key="1">
    <citation type="submission" date="2022-10" db="EMBL/GenBank/DDBJ databases">
        <title>The complete genomes of actinobacterial strains from the NBC collection.</title>
        <authorList>
            <person name="Joergensen T.S."/>
            <person name="Alvarez Arevalo M."/>
            <person name="Sterndorff E.B."/>
            <person name="Faurdal D."/>
            <person name="Vuksanovic O."/>
            <person name="Mourched A.-S."/>
            <person name="Charusanti P."/>
            <person name="Shaw S."/>
            <person name="Blin K."/>
            <person name="Weber T."/>
        </authorList>
    </citation>
    <scope>NUCLEOTIDE SEQUENCE [LARGE SCALE GENOMIC DNA]</scope>
    <source>
        <strain evidence="7 8">NBC_00123</strain>
        <plasmid evidence="7 8">unnamed2</plasmid>
    </source>
</reference>
<dbReference type="PANTHER" id="PTHR12001">
    <property type="entry name" value="GERANYLGERANYL PYROPHOSPHATE SYNTHASE"/>
    <property type="match status" value="1"/>
</dbReference>
<comment type="cofactor">
    <cofactor evidence="1">
        <name>Mg(2+)</name>
        <dbReference type="ChEBI" id="CHEBI:18420"/>
    </cofactor>
</comment>
<proteinExistence type="inferred from homology"/>
<keyword evidence="5" id="KW-0460">Magnesium</keyword>
<dbReference type="SFLD" id="SFLDS00005">
    <property type="entry name" value="Isoprenoid_Synthase_Type_I"/>
    <property type="match status" value="1"/>
</dbReference>
<keyword evidence="8" id="KW-1185">Reference proteome</keyword>
<dbReference type="PANTHER" id="PTHR12001:SF85">
    <property type="entry name" value="SHORT CHAIN ISOPRENYL DIPHOSPHATE SYNTHASE"/>
    <property type="match status" value="1"/>
</dbReference>
<dbReference type="CDD" id="cd00685">
    <property type="entry name" value="Trans_IPPS_HT"/>
    <property type="match status" value="1"/>
</dbReference>
<evidence type="ECO:0000313" key="7">
    <source>
        <dbReference type="EMBL" id="WTR76031.1"/>
    </source>
</evidence>
<accession>A0ABZ1LRI8</accession>
<geneLocation type="plasmid" evidence="7 8">
    <name>unnamed2</name>
</geneLocation>
<evidence type="ECO:0000256" key="1">
    <source>
        <dbReference type="ARBA" id="ARBA00001946"/>
    </source>
</evidence>
<dbReference type="EMBL" id="CP108190">
    <property type="protein sequence ID" value="WTR76031.1"/>
    <property type="molecule type" value="Genomic_DNA"/>
</dbReference>
<evidence type="ECO:0000256" key="4">
    <source>
        <dbReference type="ARBA" id="ARBA00022723"/>
    </source>
</evidence>
<protein>
    <submittedName>
        <fullName evidence="7">Polyprenyl synthetase family protein</fullName>
    </submittedName>
</protein>
<keyword evidence="3 6" id="KW-0808">Transferase</keyword>
<dbReference type="Pfam" id="PF00348">
    <property type="entry name" value="polyprenyl_synt"/>
    <property type="match status" value="1"/>
</dbReference>
<evidence type="ECO:0000256" key="2">
    <source>
        <dbReference type="ARBA" id="ARBA00006706"/>
    </source>
</evidence>
<dbReference type="InterPro" id="IPR033749">
    <property type="entry name" value="Polyprenyl_synt_CS"/>
</dbReference>
<dbReference type="RefSeq" id="WP_331717654.1">
    <property type="nucleotide sequence ID" value="NZ_CP108063.1"/>
</dbReference>
<organism evidence="7 8">
    <name type="scientific">Streptomyces zaomyceticus</name>
    <dbReference type="NCBI Taxonomy" id="68286"/>
    <lineage>
        <taxon>Bacteria</taxon>
        <taxon>Bacillati</taxon>
        <taxon>Actinomycetota</taxon>
        <taxon>Actinomycetes</taxon>
        <taxon>Kitasatosporales</taxon>
        <taxon>Streptomycetaceae</taxon>
        <taxon>Streptomyces</taxon>
    </lineage>
</organism>
<dbReference type="InterPro" id="IPR008949">
    <property type="entry name" value="Isoprenoid_synthase_dom_sf"/>
</dbReference>
<name>A0ABZ1LRI8_9ACTN</name>
<dbReference type="Gene3D" id="1.10.600.10">
    <property type="entry name" value="Farnesyl Diphosphate Synthase"/>
    <property type="match status" value="1"/>
</dbReference>
<keyword evidence="4" id="KW-0479">Metal-binding</keyword>
<evidence type="ECO:0000256" key="3">
    <source>
        <dbReference type="ARBA" id="ARBA00022679"/>
    </source>
</evidence>
<dbReference type="SUPFAM" id="SSF48576">
    <property type="entry name" value="Terpenoid synthases"/>
    <property type="match status" value="1"/>
</dbReference>
<gene>
    <name evidence="7" type="ORF">OG814_42975</name>
</gene>
<dbReference type="Proteomes" id="UP001622594">
    <property type="component" value="Plasmid unnamed2"/>
</dbReference>
<comment type="similarity">
    <text evidence="2 6">Belongs to the FPP/GGPP synthase family.</text>
</comment>
<evidence type="ECO:0000256" key="6">
    <source>
        <dbReference type="RuleBase" id="RU004466"/>
    </source>
</evidence>
<sequence length="350" mass="37810">MPNVAEPIVVDLVRMRDAVDNTLGAFIAAKRASACAGMLDDLVDVLTDFLASGGRRARPLFCCLGWRAVDGLPHNPDVLRVAASLELLHTYAMVHDDVIDRSDVRHGQPTAHRALALRHPGPRADWLGSSGALLLGSLCAAWASELVNSVPQGAPALAARALFDELCTELIAGEYQDVRGFQDYAVDVEHALNVVRHKTTKYSVERPLQIGAALAGAGPDLLDACTAYARPVGEAFQMWDDLDDVTVGSSNIGEDIRTGKHTVVLILARQMLAPTPAQRLRTLMGNPDLDTDELEEARALVEASGAPAVVRQMIDERLVQAQDALVDAPFHISVRRPLQLMIDMAHPGHR</sequence>
<evidence type="ECO:0000313" key="8">
    <source>
        <dbReference type="Proteomes" id="UP001622594"/>
    </source>
</evidence>
<evidence type="ECO:0000256" key="5">
    <source>
        <dbReference type="ARBA" id="ARBA00022842"/>
    </source>
</evidence>
<dbReference type="InterPro" id="IPR000092">
    <property type="entry name" value="Polyprenyl_synt"/>
</dbReference>